<reference evidence="1" key="1">
    <citation type="journal article" date="2020" name="Stud. Mycol.">
        <title>101 Dothideomycetes genomes: a test case for predicting lifestyles and emergence of pathogens.</title>
        <authorList>
            <person name="Haridas S."/>
            <person name="Albert R."/>
            <person name="Binder M."/>
            <person name="Bloem J."/>
            <person name="Labutti K."/>
            <person name="Salamov A."/>
            <person name="Andreopoulos B."/>
            <person name="Baker S."/>
            <person name="Barry K."/>
            <person name="Bills G."/>
            <person name="Bluhm B."/>
            <person name="Cannon C."/>
            <person name="Castanera R."/>
            <person name="Culley D."/>
            <person name="Daum C."/>
            <person name="Ezra D."/>
            <person name="Gonzalez J."/>
            <person name="Henrissat B."/>
            <person name="Kuo A."/>
            <person name="Liang C."/>
            <person name="Lipzen A."/>
            <person name="Lutzoni F."/>
            <person name="Magnuson J."/>
            <person name="Mondo S."/>
            <person name="Nolan M."/>
            <person name="Ohm R."/>
            <person name="Pangilinan J."/>
            <person name="Park H.-J."/>
            <person name="Ramirez L."/>
            <person name="Alfaro M."/>
            <person name="Sun H."/>
            <person name="Tritt A."/>
            <person name="Yoshinaga Y."/>
            <person name="Zwiers L.-H."/>
            <person name="Turgeon B."/>
            <person name="Goodwin S."/>
            <person name="Spatafora J."/>
            <person name="Crous P."/>
            <person name="Grigoriev I."/>
        </authorList>
    </citation>
    <scope>NUCLEOTIDE SEQUENCE</scope>
    <source>
        <strain evidence="1">CBS 122681</strain>
    </source>
</reference>
<organism evidence="1 2">
    <name type="scientific">Lophiostoma macrostomum CBS 122681</name>
    <dbReference type="NCBI Taxonomy" id="1314788"/>
    <lineage>
        <taxon>Eukaryota</taxon>
        <taxon>Fungi</taxon>
        <taxon>Dikarya</taxon>
        <taxon>Ascomycota</taxon>
        <taxon>Pezizomycotina</taxon>
        <taxon>Dothideomycetes</taxon>
        <taxon>Pleosporomycetidae</taxon>
        <taxon>Pleosporales</taxon>
        <taxon>Lophiostomataceae</taxon>
        <taxon>Lophiostoma</taxon>
    </lineage>
</organism>
<evidence type="ECO:0000313" key="2">
    <source>
        <dbReference type="Proteomes" id="UP000799324"/>
    </source>
</evidence>
<gene>
    <name evidence="1" type="ORF">K491DRAFT_499655</name>
</gene>
<sequence>MLLLDRGYIISIPVTALLWKPSLYHGQTEPVHNSTRRETVFEKPTIRTLLLLPPYLKHSQPIVRPVLPLRTTPCHSMRQLLAQHTNAGPPRVTTASFGASALYARWRRRSGGLHNTNERPALRVLCSQSCSPITRQKHGEVAVHGAVKSKKEAPSSV</sequence>
<proteinExistence type="predicted"/>
<dbReference type="EMBL" id="MU004373">
    <property type="protein sequence ID" value="KAF2653926.1"/>
    <property type="molecule type" value="Genomic_DNA"/>
</dbReference>
<dbReference type="AlphaFoldDB" id="A0A6A6T212"/>
<dbReference type="Proteomes" id="UP000799324">
    <property type="component" value="Unassembled WGS sequence"/>
</dbReference>
<name>A0A6A6T212_9PLEO</name>
<evidence type="ECO:0000313" key="1">
    <source>
        <dbReference type="EMBL" id="KAF2653926.1"/>
    </source>
</evidence>
<accession>A0A6A6T212</accession>
<protein>
    <submittedName>
        <fullName evidence="1">Uncharacterized protein</fullName>
    </submittedName>
</protein>
<keyword evidence="2" id="KW-1185">Reference proteome</keyword>